<dbReference type="InterPro" id="IPR005216">
    <property type="entry name" value="Citrate_lyase_ligase"/>
</dbReference>
<keyword evidence="1 3" id="KW-0547">Nucleotide-binding</keyword>
<dbReference type="PANTHER" id="PTHR40599">
    <property type="entry name" value="[CITRATE [PRO-3S]-LYASE] LIGASE"/>
    <property type="match status" value="1"/>
</dbReference>
<dbReference type="PIRSF" id="PIRSF005751">
    <property type="entry name" value="Acet_citr_lig"/>
    <property type="match status" value="1"/>
</dbReference>
<dbReference type="STRING" id="580340.Tlie_0826"/>
<dbReference type="GO" id="GO:0016747">
    <property type="term" value="F:acyltransferase activity, transferring groups other than amino-acyl groups"/>
    <property type="evidence" value="ECO:0007669"/>
    <property type="project" value="InterPro"/>
</dbReference>
<evidence type="ECO:0000313" key="5">
    <source>
        <dbReference type="EMBL" id="AER66559.1"/>
    </source>
</evidence>
<evidence type="ECO:0000256" key="1">
    <source>
        <dbReference type="ARBA" id="ARBA00022741"/>
    </source>
</evidence>
<dbReference type="Pfam" id="PF08218">
    <property type="entry name" value="Citrate_ly_lig"/>
    <property type="match status" value="1"/>
</dbReference>
<dbReference type="SMART" id="SM00764">
    <property type="entry name" value="Citrate_ly_lig"/>
    <property type="match status" value="1"/>
</dbReference>
<organism evidence="5 6">
    <name type="scientific">Thermovirga lienii (strain ATCC BAA-1197 / DSM 17291 / Cas60314)</name>
    <dbReference type="NCBI Taxonomy" id="580340"/>
    <lineage>
        <taxon>Bacteria</taxon>
        <taxon>Thermotogati</taxon>
        <taxon>Synergistota</taxon>
        <taxon>Synergistia</taxon>
        <taxon>Synergistales</taxon>
        <taxon>Thermovirgaceae</taxon>
        <taxon>Thermovirga</taxon>
    </lineage>
</organism>
<dbReference type="InterPro" id="IPR013166">
    <property type="entry name" value="Citrate_lyase_ligase_C"/>
</dbReference>
<reference evidence="5 6" key="2">
    <citation type="journal article" date="2012" name="Stand. Genomic Sci.">
        <title>Genome sequence of the moderately thermophilic, amino-acid-degrading and sulfur-reducing bacterium Thermovirga lienii type strain (Cas60314(T)).</title>
        <authorList>
            <person name="Goker M."/>
            <person name="Saunders E."/>
            <person name="Lapidus A."/>
            <person name="Nolan M."/>
            <person name="Lucas S."/>
            <person name="Hammon N."/>
            <person name="Deshpande S."/>
            <person name="Cheng J.F."/>
            <person name="Han C."/>
            <person name="Tapia R."/>
            <person name="Goodwin L.A."/>
            <person name="Pitluck S."/>
            <person name="Liolios K."/>
            <person name="Mavromatis K."/>
            <person name="Pagani I."/>
            <person name="Ivanova N."/>
            <person name="Mikhailova N."/>
            <person name="Pati A."/>
            <person name="Chen A."/>
            <person name="Palaniappan K."/>
            <person name="Land M."/>
            <person name="Chang Y.J."/>
            <person name="Jeffries C.D."/>
            <person name="Brambilla E.M."/>
            <person name="Rohde M."/>
            <person name="Spring S."/>
            <person name="Detter J.C."/>
            <person name="Woyke T."/>
            <person name="Bristow J."/>
            <person name="Eisen J.A."/>
            <person name="Markowitz V."/>
            <person name="Hugenholtz P."/>
            <person name="Kyrpides N.C."/>
            <person name="Klenk H.P."/>
        </authorList>
    </citation>
    <scope>NUCLEOTIDE SEQUENCE [LARGE SCALE GENOMIC DNA]</scope>
    <source>
        <strain evidence="6">ATCC BAA-1197 / DSM 17291 / Cas60314</strain>
    </source>
</reference>
<evidence type="ECO:0000256" key="2">
    <source>
        <dbReference type="ARBA" id="ARBA00022840"/>
    </source>
</evidence>
<dbReference type="HOGENOM" id="CLU_063190_0_0_0"/>
<gene>
    <name evidence="5" type="ordered locus">Tlie_0826</name>
</gene>
<feature type="domain" description="N-acetyltransferase" evidence="4">
    <location>
        <begin position="1"/>
        <end position="130"/>
    </location>
</feature>
<name>G7V9K9_THELD</name>
<dbReference type="Proteomes" id="UP000005868">
    <property type="component" value="Chromosome"/>
</dbReference>
<dbReference type="Gene3D" id="3.40.630.30">
    <property type="match status" value="1"/>
</dbReference>
<proteinExistence type="predicted"/>
<protein>
    <recommendedName>
        <fullName evidence="3">[Citrate [pro-3S]-lyase] ligase</fullName>
        <ecNumber evidence="3">6.2.1.22</ecNumber>
    </recommendedName>
</protein>
<keyword evidence="3 5" id="KW-0436">Ligase</keyword>
<comment type="catalytic activity">
    <reaction evidence="3">
        <text>holo-[citrate lyase ACP] + acetate + ATP = acetyl-[citrate lyase ACP] + AMP + diphosphate</text>
        <dbReference type="Rhea" id="RHEA:23788"/>
        <dbReference type="Rhea" id="RHEA-COMP:10158"/>
        <dbReference type="Rhea" id="RHEA-COMP:13710"/>
        <dbReference type="ChEBI" id="CHEBI:30089"/>
        <dbReference type="ChEBI" id="CHEBI:30616"/>
        <dbReference type="ChEBI" id="CHEBI:33019"/>
        <dbReference type="ChEBI" id="CHEBI:82683"/>
        <dbReference type="ChEBI" id="CHEBI:137976"/>
        <dbReference type="ChEBI" id="CHEBI:456215"/>
        <dbReference type="EC" id="6.2.1.22"/>
    </reaction>
</comment>
<dbReference type="PANTHER" id="PTHR40599:SF1">
    <property type="entry name" value="[CITRATE [PRO-3S]-LYASE] LIGASE"/>
    <property type="match status" value="1"/>
</dbReference>
<dbReference type="GO" id="GO:0008771">
    <property type="term" value="F:[citrate (pro-3S)-lyase] ligase activity"/>
    <property type="evidence" value="ECO:0007669"/>
    <property type="project" value="UniProtKB-EC"/>
</dbReference>
<dbReference type="GO" id="GO:0016829">
    <property type="term" value="F:lyase activity"/>
    <property type="evidence" value="ECO:0007669"/>
    <property type="project" value="UniProtKB-KW"/>
</dbReference>
<comment type="function">
    <text evidence="3">Acetylation of prosthetic group (2-(5''-phosphoribosyl)-3'-dephosphocoenzyme-A) of the gamma subunit of citrate lyase.</text>
</comment>
<keyword evidence="5" id="KW-0456">Lyase</keyword>
<dbReference type="KEGG" id="tli:Tlie_0826"/>
<evidence type="ECO:0000259" key="4">
    <source>
        <dbReference type="PROSITE" id="PS51186"/>
    </source>
</evidence>
<dbReference type="PROSITE" id="PS51186">
    <property type="entry name" value="GNAT"/>
    <property type="match status" value="1"/>
</dbReference>
<reference evidence="6" key="1">
    <citation type="submission" date="2011-10" db="EMBL/GenBank/DDBJ databases">
        <title>The complete genome of chromosome of Thermovirga lienii DSM 17291.</title>
        <authorList>
            <consortium name="US DOE Joint Genome Institute (JGI-PGF)"/>
            <person name="Lucas S."/>
            <person name="Copeland A."/>
            <person name="Lapidus A."/>
            <person name="Glavina del Rio T."/>
            <person name="Dalin E."/>
            <person name="Tice H."/>
            <person name="Bruce D."/>
            <person name="Goodwin L."/>
            <person name="Pitluck S."/>
            <person name="Peters L."/>
            <person name="Mikhailova N."/>
            <person name="Saunders E."/>
            <person name="Kyrpides N."/>
            <person name="Mavromatis K."/>
            <person name="Ivanova N."/>
            <person name="Last F.I."/>
            <person name="Brettin T."/>
            <person name="Detter J.C."/>
            <person name="Han C."/>
            <person name="Larimer F."/>
            <person name="Land M."/>
            <person name="Hauser L."/>
            <person name="Markowitz V."/>
            <person name="Cheng J.-F."/>
            <person name="Hugenholtz P."/>
            <person name="Woyke T."/>
            <person name="Wu D."/>
            <person name="Spring S."/>
            <person name="Schroeder M."/>
            <person name="Brambilla E.-M."/>
            <person name="Klenk H.-P."/>
            <person name="Eisen J.A."/>
        </authorList>
    </citation>
    <scope>NUCLEOTIDE SEQUENCE [LARGE SCALE GENOMIC DNA]</scope>
    <source>
        <strain evidence="6">ATCC BAA-1197 / DSM 17291 / Cas60314</strain>
    </source>
</reference>
<dbReference type="SUPFAM" id="SSF52374">
    <property type="entry name" value="Nucleotidylyl transferase"/>
    <property type="match status" value="1"/>
</dbReference>
<evidence type="ECO:0000313" key="6">
    <source>
        <dbReference type="Proteomes" id="UP000005868"/>
    </source>
</evidence>
<dbReference type="EMBL" id="CP003096">
    <property type="protein sequence ID" value="AER66559.1"/>
    <property type="molecule type" value="Genomic_DNA"/>
</dbReference>
<dbReference type="InterPro" id="IPR004821">
    <property type="entry name" value="Cyt_trans-like"/>
</dbReference>
<dbReference type="NCBIfam" id="TIGR00124">
    <property type="entry name" value="cit_ly_ligase"/>
    <property type="match status" value="1"/>
</dbReference>
<dbReference type="SUPFAM" id="SSF55729">
    <property type="entry name" value="Acyl-CoA N-acyltransferases (Nat)"/>
    <property type="match status" value="1"/>
</dbReference>
<dbReference type="eggNOG" id="COG3053">
    <property type="taxonomic scope" value="Bacteria"/>
</dbReference>
<dbReference type="Gene3D" id="3.40.50.620">
    <property type="entry name" value="HUPs"/>
    <property type="match status" value="1"/>
</dbReference>
<dbReference type="NCBIfam" id="TIGR00125">
    <property type="entry name" value="cyt_tran_rel"/>
    <property type="match status" value="1"/>
</dbReference>
<sequence>MFGINVSLFTPPSPEEEKIIKAFLEEHGLVYEGKPDASVIVEDPQGRVIATGSLSGKVLKMLAIDQEWREANLSGTIMTRLIEYGRSKGLTHFFVFTKPDVADKFLSFGFRELARYKEYAAVLEMGHPGVDHFKKYLLENKKELEEGKTAGAVVVNCNPFTRGHQYLIEQASRAVDFLYVIVVEADLSSFPFKHRFELVKQGTAHLDNVTVIRSGDYAVSPATFPSYFMKGASVEKIASIQARLDVTLFANLFVPTLQISKRFVGTEPYCAVTSSYNEAMKEILPARGVELVEIPRLTTEDGMVVSASTVRDLIRKDDWENIKKLVPQSTWNYLVSDEAKDVLEKIKKGAGRH</sequence>
<accession>G7V9K9</accession>
<evidence type="ECO:0000256" key="3">
    <source>
        <dbReference type="PIRNR" id="PIRNR005751"/>
    </source>
</evidence>
<keyword evidence="2 3" id="KW-0067">ATP-binding</keyword>
<dbReference type="InterPro" id="IPR016181">
    <property type="entry name" value="Acyl_CoA_acyltransferase"/>
</dbReference>
<dbReference type="GO" id="GO:0005524">
    <property type="term" value="F:ATP binding"/>
    <property type="evidence" value="ECO:0007669"/>
    <property type="project" value="UniProtKB-UniRule"/>
</dbReference>
<dbReference type="OrthoDB" id="9779753at2"/>
<dbReference type="InterPro" id="IPR014729">
    <property type="entry name" value="Rossmann-like_a/b/a_fold"/>
</dbReference>
<keyword evidence="6" id="KW-1185">Reference proteome</keyword>
<dbReference type="InterPro" id="IPR000182">
    <property type="entry name" value="GNAT_dom"/>
</dbReference>
<dbReference type="EC" id="6.2.1.22" evidence="3"/>
<dbReference type="AlphaFoldDB" id="G7V9K9"/>